<sequence length="106" mass="11547">MENQMKSTLSLMVGALLFMGCGGPLPEEAQEPQDAIAIPEQYLSPEDSSAEGGEVNALMACCYFRCSDNLLRGPFPNVVEGNCRNYAKYQCARRGLGFVGASWRDC</sequence>
<proteinExistence type="predicted"/>
<dbReference type="Proteomes" id="UP000217343">
    <property type="component" value="Chromosome"/>
</dbReference>
<evidence type="ECO:0000313" key="1">
    <source>
        <dbReference type="EMBL" id="ATB46193.1"/>
    </source>
</evidence>
<gene>
    <name evidence="1" type="ORF">MYMAC_001785</name>
</gene>
<accession>A0A250JR89</accession>
<name>A0A250JR89_9BACT</name>
<evidence type="ECO:0008006" key="3">
    <source>
        <dbReference type="Google" id="ProtNLM"/>
    </source>
</evidence>
<dbReference type="RefSeq" id="WP_095957769.1">
    <property type="nucleotide sequence ID" value="NZ_CP022203.1"/>
</dbReference>
<dbReference type="EMBL" id="CP022203">
    <property type="protein sequence ID" value="ATB46193.1"/>
    <property type="molecule type" value="Genomic_DNA"/>
</dbReference>
<dbReference type="PROSITE" id="PS51257">
    <property type="entry name" value="PROKAR_LIPOPROTEIN"/>
    <property type="match status" value="1"/>
</dbReference>
<evidence type="ECO:0000313" key="2">
    <source>
        <dbReference type="Proteomes" id="UP000217343"/>
    </source>
</evidence>
<reference evidence="1 2" key="1">
    <citation type="submission" date="2017-06" db="EMBL/GenBank/DDBJ databases">
        <title>Sequencing and comparative analysis of myxobacterial genomes.</title>
        <authorList>
            <person name="Rupp O."/>
            <person name="Goesmann A."/>
            <person name="Sogaard-Andersen L."/>
        </authorList>
    </citation>
    <scope>NUCLEOTIDE SEQUENCE [LARGE SCALE GENOMIC DNA]</scope>
    <source>
        <strain evidence="1 2">DSM 14697</strain>
    </source>
</reference>
<protein>
    <recommendedName>
        <fullName evidence="3">Lipoprotein</fullName>
    </recommendedName>
</protein>
<keyword evidence="2" id="KW-1185">Reference proteome</keyword>
<organism evidence="1 2">
    <name type="scientific">Corallococcus macrosporus DSM 14697</name>
    <dbReference type="NCBI Taxonomy" id="1189310"/>
    <lineage>
        <taxon>Bacteria</taxon>
        <taxon>Pseudomonadati</taxon>
        <taxon>Myxococcota</taxon>
        <taxon>Myxococcia</taxon>
        <taxon>Myxococcales</taxon>
        <taxon>Cystobacterineae</taxon>
        <taxon>Myxococcaceae</taxon>
        <taxon>Corallococcus</taxon>
    </lineage>
</organism>
<dbReference type="KEGG" id="mmas:MYMAC_001785"/>
<dbReference type="OrthoDB" id="5524552at2"/>
<dbReference type="AlphaFoldDB" id="A0A250JR89"/>